<evidence type="ECO:0000256" key="3">
    <source>
        <dbReference type="SAM" id="MobiDB-lite"/>
    </source>
</evidence>
<dbReference type="InterPro" id="IPR007110">
    <property type="entry name" value="Ig-like_dom"/>
</dbReference>
<keyword evidence="2" id="KW-0245">EGF-like domain</keyword>
<dbReference type="AlphaFoldDB" id="A0A8J2L1W9"/>
<comment type="caution">
    <text evidence="2">Lacks conserved residue(s) required for the propagation of feature annotation.</text>
</comment>
<feature type="chain" id="PRO_5035214634" evidence="4">
    <location>
        <begin position="20"/>
        <end position="1114"/>
    </location>
</feature>
<dbReference type="GO" id="GO:0005509">
    <property type="term" value="F:calcium ion binding"/>
    <property type="evidence" value="ECO:0007669"/>
    <property type="project" value="InterPro"/>
</dbReference>
<sequence>MKLVCLCIGILLVPVTTHGAQAPSVKIYEFNGREITLLDSTPNTDLLIPANQENITERYLVLQCKAPYPIQWIYSGDGIPEYIANTSVSWAVEPHEFTASAGIFRLSEYHTGNYTCKSIQNSNWAVSYYLYITGDNLFTANGGESIAFSKNDESVRIPCSVSNPHVRVTLQKLIGGYVNCPLNDTVRYDRKRGFILRITDDYQPEGDYLCIASYRGQYKFVQYLVLSENESMKHEQNDPNGHGDETHMTVPPMRVHQQMIPKPKPATPKPLQTTHVSYPNKPTDIPSSPVKDNTCDSFPCGRYAYCQLNANDQPVCKCERHFHGDPYDQCHPECVVDDDCPSNRACQDNACEDPCPSACGPPSSVQSCKVVNHTTICNYNNCNPSPCGPHSKCEDLTDKAVCSCLPGFVGKPPHCSPNPTTTLSIRTTLAQATSLKPTEAVIPESPAGFDDEDDLVPSKFNCRSQRDCPVTLRCMDNKCKDPCSPNPCGRSTICRVSSHEPICTCAPGFIKVNQYCLPTNCRSQRDCPENKSCVRNKCINPCAGYCGHNSECTVQLHVARCDCTKGFEGNPFQGCTRMKLNADLGMEAVQVKLVTPAPTPGVIQKVPLSPTCGLCGRNAKCISNSCKCNVGFSGDPYRFCYQVIAIPESAILDKDEIAETDLGFLPESSTSATSGTKYLFTSTIPASKFFSKSPSTHTKYTMNTTGTKLASNTTAGTKLPTNTAGTRYGTFTAGTKLTGPVTLNDGPQKDQGTKYVHKMNGSQADTKYSTNQYQNNGNTKYVVTSTSDMGTRVISQSVQTPMTSTSAPKNSTTTSFSYGFSSTLPTIIKKGYDCLKSEDCPKHKSCLASKCLDPCMFFPICGENQACQVVHHKASCVCKEGFPVKIYNNCYPAENYTSLALCNPNPCGPNEDCNITDSGSVCRCKSGMIGYPPNCQKDTSPKLKCELSSQCNELLACINGVCDDPCENSCGYLARCRVYKHQAKCFCPQGFYGNPRVSCSAPLYNTRFSSNTEPRHAPKNANSSEVTWDDDSFETLSDDGPTETVLDVTEIVKVDPIGGSQSEEKDYINVPLRPLRIATPEEEKKRESIARHDDEYFDDSNEFPKLFPYHNGRK</sequence>
<accession>A0A8J2L1W9</accession>
<feature type="domain" description="EGF-like" evidence="5">
    <location>
        <begin position="539"/>
        <end position="576"/>
    </location>
</feature>
<protein>
    <submittedName>
        <fullName evidence="7">Uncharacterized protein</fullName>
    </submittedName>
</protein>
<reference evidence="7" key="1">
    <citation type="submission" date="2021-06" db="EMBL/GenBank/DDBJ databases">
        <authorList>
            <person name="Hodson N. C."/>
            <person name="Mongue J. A."/>
            <person name="Jaron S. K."/>
        </authorList>
    </citation>
    <scope>NUCLEOTIDE SEQUENCE</scope>
</reference>
<feature type="domain" description="EGF-like" evidence="5">
    <location>
        <begin position="378"/>
        <end position="416"/>
    </location>
</feature>
<gene>
    <name evidence="7" type="ORF">AFUS01_LOCUS37392</name>
</gene>
<dbReference type="SMART" id="SM00181">
    <property type="entry name" value="EGF"/>
    <property type="match status" value="8"/>
</dbReference>
<dbReference type="OrthoDB" id="4405280at2759"/>
<dbReference type="PROSITE" id="PS50026">
    <property type="entry name" value="EGF_3"/>
    <property type="match status" value="4"/>
</dbReference>
<feature type="region of interest" description="Disordered" evidence="3">
    <location>
        <begin position="1079"/>
        <end position="1114"/>
    </location>
</feature>
<keyword evidence="4" id="KW-0732">Signal</keyword>
<evidence type="ECO:0000313" key="8">
    <source>
        <dbReference type="Proteomes" id="UP000708208"/>
    </source>
</evidence>
<feature type="domain" description="EGF-like" evidence="5">
    <location>
        <begin position="898"/>
        <end position="936"/>
    </location>
</feature>
<name>A0A8J2L1W9_9HEXA</name>
<evidence type="ECO:0000259" key="5">
    <source>
        <dbReference type="PROSITE" id="PS50026"/>
    </source>
</evidence>
<feature type="region of interest" description="Disordered" evidence="3">
    <location>
        <begin position="1010"/>
        <end position="1041"/>
    </location>
</feature>
<dbReference type="Proteomes" id="UP000708208">
    <property type="component" value="Unassembled WGS sequence"/>
</dbReference>
<feature type="signal peptide" evidence="4">
    <location>
        <begin position="1"/>
        <end position="19"/>
    </location>
</feature>
<evidence type="ECO:0000256" key="2">
    <source>
        <dbReference type="PROSITE-ProRule" id="PRU00076"/>
    </source>
</evidence>
<dbReference type="InterPro" id="IPR001881">
    <property type="entry name" value="EGF-like_Ca-bd_dom"/>
</dbReference>
<feature type="compositionally biased region" description="Basic and acidic residues" evidence="3">
    <location>
        <begin position="1079"/>
        <end position="1094"/>
    </location>
</feature>
<evidence type="ECO:0000256" key="1">
    <source>
        <dbReference type="ARBA" id="ARBA00023157"/>
    </source>
</evidence>
<feature type="domain" description="EGF-like" evidence="5">
    <location>
        <begin position="291"/>
        <end position="331"/>
    </location>
</feature>
<dbReference type="SMART" id="SM00179">
    <property type="entry name" value="EGF_CA"/>
    <property type="match status" value="1"/>
</dbReference>
<dbReference type="EMBL" id="CAJVCH010543367">
    <property type="protein sequence ID" value="CAG7827402.1"/>
    <property type="molecule type" value="Genomic_DNA"/>
</dbReference>
<evidence type="ECO:0000256" key="4">
    <source>
        <dbReference type="SAM" id="SignalP"/>
    </source>
</evidence>
<evidence type="ECO:0000313" key="7">
    <source>
        <dbReference type="EMBL" id="CAG7827402.1"/>
    </source>
</evidence>
<dbReference type="PROSITE" id="PS01186">
    <property type="entry name" value="EGF_2"/>
    <property type="match status" value="4"/>
</dbReference>
<keyword evidence="1 2" id="KW-1015">Disulfide bond</keyword>
<proteinExistence type="predicted"/>
<feature type="compositionally biased region" description="Acidic residues" evidence="3">
    <location>
        <begin position="1027"/>
        <end position="1041"/>
    </location>
</feature>
<keyword evidence="8" id="KW-1185">Reference proteome</keyword>
<evidence type="ECO:0000259" key="6">
    <source>
        <dbReference type="PROSITE" id="PS50835"/>
    </source>
</evidence>
<dbReference type="PANTHER" id="PTHR22963">
    <property type="entry name" value="ENDOGLIN-RELATED"/>
    <property type="match status" value="1"/>
</dbReference>
<dbReference type="InterPro" id="IPR000742">
    <property type="entry name" value="EGF"/>
</dbReference>
<feature type="domain" description="Ig-like" evidence="6">
    <location>
        <begin position="42"/>
        <end position="127"/>
    </location>
</feature>
<comment type="caution">
    <text evidence="7">The sequence shown here is derived from an EMBL/GenBank/DDBJ whole genome shotgun (WGS) entry which is preliminary data.</text>
</comment>
<dbReference type="PANTHER" id="PTHR22963:SF39">
    <property type="entry name" value="DUMPY"/>
    <property type="match status" value="1"/>
</dbReference>
<organism evidence="7 8">
    <name type="scientific">Allacma fusca</name>
    <dbReference type="NCBI Taxonomy" id="39272"/>
    <lineage>
        <taxon>Eukaryota</taxon>
        <taxon>Metazoa</taxon>
        <taxon>Ecdysozoa</taxon>
        <taxon>Arthropoda</taxon>
        <taxon>Hexapoda</taxon>
        <taxon>Collembola</taxon>
        <taxon>Symphypleona</taxon>
        <taxon>Sminthuridae</taxon>
        <taxon>Allacma</taxon>
    </lineage>
</organism>
<feature type="disulfide bond" evidence="2">
    <location>
        <begin position="542"/>
        <end position="552"/>
    </location>
</feature>
<dbReference type="PROSITE" id="PS50835">
    <property type="entry name" value="IG_LIKE"/>
    <property type="match status" value="1"/>
</dbReference>